<dbReference type="PANTHER" id="PTHR47789">
    <property type="entry name" value="LAS SEVENTEEN-BINDING PROTEIN 5"/>
    <property type="match status" value="1"/>
</dbReference>
<dbReference type="PROSITE" id="PS50179">
    <property type="entry name" value="VHS"/>
    <property type="match status" value="1"/>
</dbReference>
<evidence type="ECO:0000256" key="4">
    <source>
        <dbReference type="SAM" id="MobiDB-lite"/>
    </source>
</evidence>
<evidence type="ECO:0000256" key="1">
    <source>
        <dbReference type="ARBA" id="ARBA00011446"/>
    </source>
</evidence>
<feature type="domain" description="GAT" evidence="6">
    <location>
        <begin position="225"/>
        <end position="313"/>
    </location>
</feature>
<dbReference type="Gene3D" id="1.20.58.160">
    <property type="match status" value="1"/>
</dbReference>
<evidence type="ECO:0000259" key="5">
    <source>
        <dbReference type="PROSITE" id="PS50179"/>
    </source>
</evidence>
<gene>
    <name evidence="7" type="ORF">PV09_04494</name>
</gene>
<evidence type="ECO:0000256" key="3">
    <source>
        <dbReference type="ARBA" id="ARBA00022927"/>
    </source>
</evidence>
<dbReference type="PANTHER" id="PTHR47789:SF1">
    <property type="entry name" value="LAS SEVENTEEN-BINDING PROTEIN 5"/>
    <property type="match status" value="1"/>
</dbReference>
<keyword evidence="3" id="KW-0653">Protein transport</keyword>
<dbReference type="Proteomes" id="UP000053259">
    <property type="component" value="Unassembled WGS sequence"/>
</dbReference>
<organism evidence="7 8">
    <name type="scientific">Verruconis gallopava</name>
    <dbReference type="NCBI Taxonomy" id="253628"/>
    <lineage>
        <taxon>Eukaryota</taxon>
        <taxon>Fungi</taxon>
        <taxon>Dikarya</taxon>
        <taxon>Ascomycota</taxon>
        <taxon>Pezizomycotina</taxon>
        <taxon>Dothideomycetes</taxon>
        <taxon>Pleosporomycetidae</taxon>
        <taxon>Venturiales</taxon>
        <taxon>Sympoventuriaceae</taxon>
        <taxon>Verruconis</taxon>
    </lineage>
</organism>
<dbReference type="EMBL" id="KN847541">
    <property type="protein sequence ID" value="KIW04181.1"/>
    <property type="molecule type" value="Genomic_DNA"/>
</dbReference>
<dbReference type="GeneID" id="27312467"/>
<comment type="subunit">
    <text evidence="1">Component of the ESCRT-0 complex composed of HSE1 and VPS27.</text>
</comment>
<dbReference type="Pfam" id="PF00790">
    <property type="entry name" value="VHS"/>
    <property type="match status" value="1"/>
</dbReference>
<dbReference type="SUPFAM" id="SSF48464">
    <property type="entry name" value="ENTH/VHS domain"/>
    <property type="match status" value="1"/>
</dbReference>
<dbReference type="InterPro" id="IPR038425">
    <property type="entry name" value="GAT_sf"/>
</dbReference>
<feature type="compositionally biased region" description="Acidic residues" evidence="4">
    <location>
        <begin position="382"/>
        <end position="395"/>
    </location>
</feature>
<dbReference type="InterPro" id="IPR044103">
    <property type="entry name" value="GAT_LSB5"/>
</dbReference>
<dbReference type="SMART" id="SM00288">
    <property type="entry name" value="VHS"/>
    <property type="match status" value="1"/>
</dbReference>
<feature type="compositionally biased region" description="Basic and acidic residues" evidence="4">
    <location>
        <begin position="396"/>
        <end position="417"/>
    </location>
</feature>
<keyword evidence="8" id="KW-1185">Reference proteome</keyword>
<dbReference type="InterPro" id="IPR008942">
    <property type="entry name" value="ENTH_VHS"/>
</dbReference>
<dbReference type="STRING" id="253628.A0A0D1XNN1"/>
<dbReference type="EMBL" id="KN847541">
    <property type="protein sequence ID" value="KIW04182.1"/>
    <property type="molecule type" value="Genomic_DNA"/>
</dbReference>
<dbReference type="OrthoDB" id="10068368at2759"/>
<dbReference type="InterPro" id="IPR002014">
    <property type="entry name" value="VHS_dom"/>
</dbReference>
<evidence type="ECO:0000313" key="7">
    <source>
        <dbReference type="EMBL" id="KIW04181.1"/>
    </source>
</evidence>
<accession>A0A0D1XNN1</accession>
<feature type="domain" description="VHS" evidence="5">
    <location>
        <begin position="19"/>
        <end position="148"/>
    </location>
</feature>
<dbReference type="GO" id="GO:0051666">
    <property type="term" value="P:actin cortical patch localization"/>
    <property type="evidence" value="ECO:0007669"/>
    <property type="project" value="TreeGrafter"/>
</dbReference>
<feature type="compositionally biased region" description="Polar residues" evidence="4">
    <location>
        <begin position="178"/>
        <end position="193"/>
    </location>
</feature>
<dbReference type="SUPFAM" id="SSF89009">
    <property type="entry name" value="GAT-like domain"/>
    <property type="match status" value="1"/>
</dbReference>
<dbReference type="GO" id="GO:0043130">
    <property type="term" value="F:ubiquitin binding"/>
    <property type="evidence" value="ECO:0007669"/>
    <property type="project" value="InterPro"/>
</dbReference>
<dbReference type="InterPro" id="IPR045007">
    <property type="entry name" value="LSB5"/>
</dbReference>
<dbReference type="CDD" id="cd16980">
    <property type="entry name" value="VHS_Lsb5"/>
    <property type="match status" value="1"/>
</dbReference>
<dbReference type="GO" id="GO:0015031">
    <property type="term" value="P:protein transport"/>
    <property type="evidence" value="ECO:0007669"/>
    <property type="project" value="UniProtKB-KW"/>
</dbReference>
<evidence type="ECO:0008006" key="9">
    <source>
        <dbReference type="Google" id="ProtNLM"/>
    </source>
</evidence>
<dbReference type="RefSeq" id="XP_016214051.1">
    <property type="nucleotide sequence ID" value="XM_016357849.1"/>
</dbReference>
<feature type="region of interest" description="Disordered" evidence="4">
    <location>
        <begin position="351"/>
        <end position="417"/>
    </location>
</feature>
<feature type="region of interest" description="Disordered" evidence="4">
    <location>
        <begin position="136"/>
        <end position="220"/>
    </location>
</feature>
<proteinExistence type="predicted"/>
<name>A0A0D1XNN1_9PEZI</name>
<evidence type="ECO:0000313" key="8">
    <source>
        <dbReference type="Proteomes" id="UP000053259"/>
    </source>
</evidence>
<dbReference type="GO" id="GO:0007015">
    <property type="term" value="P:actin filament organization"/>
    <property type="evidence" value="ECO:0007669"/>
    <property type="project" value="InterPro"/>
</dbReference>
<evidence type="ECO:0000259" key="6">
    <source>
        <dbReference type="PROSITE" id="PS50909"/>
    </source>
</evidence>
<keyword evidence="2" id="KW-0813">Transport</keyword>
<dbReference type="GO" id="GO:0006897">
    <property type="term" value="P:endocytosis"/>
    <property type="evidence" value="ECO:0007669"/>
    <property type="project" value="InterPro"/>
</dbReference>
<dbReference type="GO" id="GO:0007034">
    <property type="term" value="P:vacuolar transport"/>
    <property type="evidence" value="ECO:0007669"/>
    <property type="project" value="UniProtKB-ARBA"/>
</dbReference>
<dbReference type="GO" id="GO:0035091">
    <property type="term" value="F:phosphatidylinositol binding"/>
    <property type="evidence" value="ECO:0007669"/>
    <property type="project" value="InterPro"/>
</dbReference>
<protein>
    <recommendedName>
        <fullName evidence="9">VHS domain-containing protein</fullName>
    </recommendedName>
</protein>
<dbReference type="AlphaFoldDB" id="A0A0D1XNN1"/>
<reference evidence="7 8" key="1">
    <citation type="submission" date="2015-01" db="EMBL/GenBank/DDBJ databases">
        <title>The Genome Sequence of Ochroconis gallopava CBS43764.</title>
        <authorList>
            <consortium name="The Broad Institute Genomics Platform"/>
            <person name="Cuomo C."/>
            <person name="de Hoog S."/>
            <person name="Gorbushina A."/>
            <person name="Stielow B."/>
            <person name="Teixiera M."/>
            <person name="Abouelleil A."/>
            <person name="Chapman S.B."/>
            <person name="Priest M."/>
            <person name="Young S.K."/>
            <person name="Wortman J."/>
            <person name="Nusbaum C."/>
            <person name="Birren B."/>
        </authorList>
    </citation>
    <scope>NUCLEOTIDE SEQUENCE [LARGE SCALE GENOMIC DNA]</scope>
    <source>
        <strain evidence="7 8">CBS 43764</strain>
    </source>
</reference>
<dbReference type="FunCoup" id="A0A0D1XNN1">
    <property type="interactions" value="18"/>
</dbReference>
<dbReference type="HOGENOM" id="CLU_036827_0_0_1"/>
<dbReference type="RefSeq" id="XP_016214050.1">
    <property type="nucleotide sequence ID" value="XM_016357848.1"/>
</dbReference>
<dbReference type="VEuPathDB" id="FungiDB:PV09_04494"/>
<dbReference type="GO" id="GO:0030479">
    <property type="term" value="C:actin cortical patch"/>
    <property type="evidence" value="ECO:0007669"/>
    <property type="project" value="TreeGrafter"/>
</dbReference>
<dbReference type="InterPro" id="IPR004152">
    <property type="entry name" value="GAT_dom"/>
</dbReference>
<sequence length="417" mass="46639">MFSGQKKPYTAVTVHIDRLTSEEYEENDLSGIPDLVEVIRIQDTGPTEAARAIRKKLKYGNMHRQLRALTILDGLMQNAGTRFQRTFADEPLLERLRLLPRDDLVDPDVRAKCNLLYRQWAVAYKNTPGMSSIATLHKQLPRTKKPQPSQSRVVRETEEQAQQDSPPTSPVRTTRSPAVSNAAATSSGWTPQPISLEKTEKSSSFFGKSSKDKKGSKRKAFNLEKEKAKITETIGNANLAATNLYNALKLINREHQRVSENAECVNRFETCKVLRRQILRYIQLVESEKYLGSLLSANDELVKALMAYEFLDKSIDADSDSDLEYESARLARRTSGAGDQSEAFAKLSLNEAVDAPVKPPRPTGLAMPSVPSSFGKQPSSEPESEEEDDDDDDDPFADRNAVKTPHVEKSGLTWRDV</sequence>
<dbReference type="CDD" id="cd14232">
    <property type="entry name" value="GAT_LSB5"/>
    <property type="match status" value="1"/>
</dbReference>
<dbReference type="PROSITE" id="PS50909">
    <property type="entry name" value="GAT"/>
    <property type="match status" value="1"/>
</dbReference>
<dbReference type="Gene3D" id="1.25.40.90">
    <property type="match status" value="1"/>
</dbReference>
<evidence type="ECO:0000256" key="2">
    <source>
        <dbReference type="ARBA" id="ARBA00022448"/>
    </source>
</evidence>